<keyword evidence="2" id="KW-1185">Reference proteome</keyword>
<name>A0A2V1K9U0_9ACTO</name>
<dbReference type="EMBL" id="QETB01000001">
    <property type="protein sequence ID" value="PWF27070.1"/>
    <property type="molecule type" value="Genomic_DNA"/>
</dbReference>
<dbReference type="Pfam" id="PF13177">
    <property type="entry name" value="DNA_pol3_delta2"/>
    <property type="match status" value="1"/>
</dbReference>
<dbReference type="OrthoDB" id="9809531at2"/>
<dbReference type="AlphaFoldDB" id="A0A2V1K9U0"/>
<dbReference type="SUPFAM" id="SSF52540">
    <property type="entry name" value="P-loop containing nucleoside triphosphate hydrolases"/>
    <property type="match status" value="1"/>
</dbReference>
<reference evidence="2" key="1">
    <citation type="submission" date="2018-05" db="EMBL/GenBank/DDBJ databases">
        <authorList>
            <person name="Li Y."/>
        </authorList>
    </citation>
    <scope>NUCLEOTIDE SEQUENCE [LARGE SCALE GENOMIC DNA]</scope>
    <source>
        <strain evidence="2">sk1b4</strain>
    </source>
</reference>
<dbReference type="RefSeq" id="WP_109092570.1">
    <property type="nucleotide sequence ID" value="NZ_QETB01000001.1"/>
</dbReference>
<protein>
    <submittedName>
        <fullName evidence="1">DNA polymerase III subunit delta</fullName>
    </submittedName>
</protein>
<sequence length="386" mass="41058">MSVFDELAGQAAAREQLERAAAASRLDRADSSMTQAWLFTGPPGSGRSNAARALAASLECTGPVPGCGECSACRNVMAGNHPDVEIVATHGVTITVDQTRSLVGGSYMAPGVGRWRVIIVEDADRMAERTTNVLLKAIEEPPPTTIWILCTPSPEDVMQTIRSRCRGVNLVVPAAEDVADLLVRRDGVDPAVAIVAARAAQSHIGRARALALDPQAGEQRQATLRAALSVRGAADAIIGAQRIMNVAVDVAGSKAGTSKDEDIAELKRSLGIEDGARVPPAVRAQIREVEEEHKRRATRAKRDELDRAMVDILSIFRDVLTVQLGADIALVNADFSRGIEALAEASTPEQSVERMDAIALARKRLAGNVDPLLAVEAMMMAFRPQA</sequence>
<dbReference type="PANTHER" id="PTHR11669:SF8">
    <property type="entry name" value="DNA POLYMERASE III SUBUNIT DELTA"/>
    <property type="match status" value="1"/>
</dbReference>
<dbReference type="InterPro" id="IPR027417">
    <property type="entry name" value="P-loop_NTPase"/>
</dbReference>
<dbReference type="InterPro" id="IPR050238">
    <property type="entry name" value="DNA_Rep/Repair_Clamp_Loader"/>
</dbReference>
<dbReference type="PANTHER" id="PTHR11669">
    <property type="entry name" value="REPLICATION FACTOR C / DNA POLYMERASE III GAMMA-TAU SUBUNIT"/>
    <property type="match status" value="1"/>
</dbReference>
<dbReference type="GO" id="GO:0006261">
    <property type="term" value="P:DNA-templated DNA replication"/>
    <property type="evidence" value="ECO:0007669"/>
    <property type="project" value="TreeGrafter"/>
</dbReference>
<dbReference type="Gene3D" id="3.40.50.300">
    <property type="entry name" value="P-loop containing nucleotide triphosphate hydrolases"/>
    <property type="match status" value="1"/>
</dbReference>
<proteinExistence type="predicted"/>
<organism evidence="1 2">
    <name type="scientific">Ancrocorticia populi</name>
    <dbReference type="NCBI Taxonomy" id="2175228"/>
    <lineage>
        <taxon>Bacteria</taxon>
        <taxon>Bacillati</taxon>
        <taxon>Actinomycetota</taxon>
        <taxon>Actinomycetes</taxon>
        <taxon>Actinomycetales</taxon>
        <taxon>Actinomycetaceae</taxon>
        <taxon>Ancrocorticia</taxon>
    </lineage>
</organism>
<dbReference type="NCBIfam" id="NF005926">
    <property type="entry name" value="PRK07940.1"/>
    <property type="match status" value="1"/>
</dbReference>
<comment type="caution">
    <text evidence="1">The sequence shown here is derived from an EMBL/GenBank/DDBJ whole genome shotgun (WGS) entry which is preliminary data.</text>
</comment>
<dbReference type="Proteomes" id="UP000245283">
    <property type="component" value="Unassembled WGS sequence"/>
</dbReference>
<evidence type="ECO:0000313" key="1">
    <source>
        <dbReference type="EMBL" id="PWF27070.1"/>
    </source>
</evidence>
<gene>
    <name evidence="1" type="ORF">DD236_01280</name>
</gene>
<accession>A0A2V1K9U0</accession>
<evidence type="ECO:0000313" key="2">
    <source>
        <dbReference type="Proteomes" id="UP000245283"/>
    </source>
</evidence>